<evidence type="ECO:0000256" key="5">
    <source>
        <dbReference type="ARBA" id="ARBA00022670"/>
    </source>
</evidence>
<evidence type="ECO:0000256" key="3">
    <source>
        <dbReference type="ARBA" id="ARBA00022525"/>
    </source>
</evidence>
<evidence type="ECO:0000256" key="9">
    <source>
        <dbReference type="ARBA" id="ARBA00055847"/>
    </source>
</evidence>
<keyword evidence="12" id="KW-1185">Reference proteome</keyword>
<feature type="chain" id="PRO_5011818676" description="Carboxypeptidase" evidence="10">
    <location>
        <begin position="19"/>
        <end position="619"/>
    </location>
</feature>
<reference evidence="11 12" key="1">
    <citation type="journal article" date="2017" name="Curr. Biol.">
        <title>The Evolution of Venom by Co-option of Single-Copy Genes.</title>
        <authorList>
            <person name="Martinson E.O."/>
            <person name="Mrinalini"/>
            <person name="Kelkar Y.D."/>
            <person name="Chang C.H."/>
            <person name="Werren J.H."/>
        </authorList>
    </citation>
    <scope>NUCLEOTIDE SEQUENCE [LARGE SCALE GENOMIC DNA]</scope>
    <source>
        <strain evidence="11 12">Alberta</strain>
        <tissue evidence="11">Whole body</tissue>
    </source>
</reference>
<evidence type="ECO:0000256" key="6">
    <source>
        <dbReference type="ARBA" id="ARBA00022729"/>
    </source>
</evidence>
<dbReference type="Proteomes" id="UP000215335">
    <property type="component" value="Unassembled WGS sequence"/>
</dbReference>
<dbReference type="EMBL" id="NNAY01000633">
    <property type="protein sequence ID" value="OXU27299.1"/>
    <property type="molecule type" value="Genomic_DNA"/>
</dbReference>
<evidence type="ECO:0000313" key="11">
    <source>
        <dbReference type="EMBL" id="OXU27299.1"/>
    </source>
</evidence>
<dbReference type="GO" id="GO:0005576">
    <property type="term" value="C:extracellular region"/>
    <property type="evidence" value="ECO:0007669"/>
    <property type="project" value="UniProtKB-SubCell"/>
</dbReference>
<evidence type="ECO:0000256" key="10">
    <source>
        <dbReference type="RuleBase" id="RU361156"/>
    </source>
</evidence>
<dbReference type="EC" id="3.4.16.-" evidence="10"/>
<sequence length="619" mass="71079">MKVLIFVLFLYLFSASSAKKGFSEGEQDWGYIKVREYAHTFWWLFFTTADVSENYYEKPLIIWLQGGPGQSSTGYGNFMQLGPFDLNLKPRNHTWVKSYNVLFIDSPVGTGFSYVEHPHHYSKTNKQIAADLLEFMTKFYNKFPKFADTPTYVVTESYGGKMTVEFVNIWHEKQIKGTIRSNLKGIALGSPWISPIHSVLEYAQSLLYMGMVDRYGYEKINNASLRIKESCDKGSWAEASRLLFQMDSIIYNETNSIDLYNVISILELNGDRYDQVIYGSYKDNVNQLAIFMNTVVKQRLNLDVYWGYTSGVVNQMLEEDFMKPVISQVEKLLNATDLLVYVFNGQLDVAVNSVGTLNWLEDLHWEHDENWKSSKRQPMVVNGVIEGYVKQFDRLKMYWINRAGHMATSDNPAAVHTVIQNLLDSSTRRVGFEPGEQEWEYTTVQPGAHTFWWLCYTTANVSLGYHEKPLIIWLQGGPGGSSTGYGNFLEFEPLDQILQTGNYTWVTVDLFVCMKNFNERFSTFSDTPAYVIGESLKFTVKLVEVWYEVCVTNIFCRVIKEPLVINNVIEGYVKQCRNVKMFWINRAGHSAPADNPNAVLAVLKDLTKAMVIQFLVNFS</sequence>
<dbReference type="InterPro" id="IPR001563">
    <property type="entry name" value="Peptidase_S10"/>
</dbReference>
<dbReference type="OrthoDB" id="443318at2759"/>
<dbReference type="STRING" id="543379.A0A232FA17"/>
<accession>A0A232FA17</accession>
<keyword evidence="8" id="KW-0325">Glycoprotein</keyword>
<dbReference type="SUPFAM" id="SSF53474">
    <property type="entry name" value="alpha/beta-Hydrolases"/>
    <property type="match status" value="3"/>
</dbReference>
<comment type="function">
    <text evidence="9">May be involved in vascular wall and kidney homeostasis.</text>
</comment>
<dbReference type="AlphaFoldDB" id="A0A232FA17"/>
<keyword evidence="4 10" id="KW-0121">Carboxypeptidase</keyword>
<gene>
    <name evidence="11" type="ORF">TSAR_004460</name>
</gene>
<protein>
    <recommendedName>
        <fullName evidence="10">Carboxypeptidase</fullName>
        <ecNumber evidence="10">3.4.16.-</ecNumber>
    </recommendedName>
</protein>
<comment type="subcellular location">
    <subcellularLocation>
        <location evidence="1">Secreted</location>
    </subcellularLocation>
</comment>
<dbReference type="InterPro" id="IPR018202">
    <property type="entry name" value="Ser_caboxypep_ser_AS"/>
</dbReference>
<dbReference type="FunFam" id="3.40.50.1820:FF:000075">
    <property type="entry name" value="Carboxypeptidase"/>
    <property type="match status" value="1"/>
</dbReference>
<evidence type="ECO:0000256" key="7">
    <source>
        <dbReference type="ARBA" id="ARBA00022801"/>
    </source>
</evidence>
<evidence type="ECO:0000256" key="1">
    <source>
        <dbReference type="ARBA" id="ARBA00004613"/>
    </source>
</evidence>
<proteinExistence type="inferred from homology"/>
<keyword evidence="5 10" id="KW-0645">Protease</keyword>
<feature type="signal peptide" evidence="10">
    <location>
        <begin position="1"/>
        <end position="18"/>
    </location>
</feature>
<dbReference type="Pfam" id="PF00450">
    <property type="entry name" value="Peptidase_S10"/>
    <property type="match status" value="2"/>
</dbReference>
<dbReference type="GO" id="GO:0004185">
    <property type="term" value="F:serine-type carboxypeptidase activity"/>
    <property type="evidence" value="ECO:0007669"/>
    <property type="project" value="UniProtKB-UniRule"/>
</dbReference>
<dbReference type="PRINTS" id="PR00724">
    <property type="entry name" value="CRBOXYPTASEC"/>
</dbReference>
<organism evidence="11 12">
    <name type="scientific">Trichomalopsis sarcophagae</name>
    <dbReference type="NCBI Taxonomy" id="543379"/>
    <lineage>
        <taxon>Eukaryota</taxon>
        <taxon>Metazoa</taxon>
        <taxon>Ecdysozoa</taxon>
        <taxon>Arthropoda</taxon>
        <taxon>Hexapoda</taxon>
        <taxon>Insecta</taxon>
        <taxon>Pterygota</taxon>
        <taxon>Neoptera</taxon>
        <taxon>Endopterygota</taxon>
        <taxon>Hymenoptera</taxon>
        <taxon>Apocrita</taxon>
        <taxon>Proctotrupomorpha</taxon>
        <taxon>Chalcidoidea</taxon>
        <taxon>Pteromalidae</taxon>
        <taxon>Pteromalinae</taxon>
        <taxon>Trichomalopsis</taxon>
    </lineage>
</organism>
<evidence type="ECO:0000256" key="2">
    <source>
        <dbReference type="ARBA" id="ARBA00009431"/>
    </source>
</evidence>
<dbReference type="PROSITE" id="PS00131">
    <property type="entry name" value="CARBOXYPEPT_SER_SER"/>
    <property type="match status" value="1"/>
</dbReference>
<keyword evidence="3" id="KW-0964">Secreted</keyword>
<dbReference type="InterPro" id="IPR029058">
    <property type="entry name" value="AB_hydrolase_fold"/>
</dbReference>
<keyword evidence="6 10" id="KW-0732">Signal</keyword>
<dbReference type="Gene3D" id="3.40.50.1820">
    <property type="entry name" value="alpha/beta hydrolase"/>
    <property type="match status" value="3"/>
</dbReference>
<dbReference type="PANTHER" id="PTHR11802">
    <property type="entry name" value="SERINE PROTEASE FAMILY S10 SERINE CARBOXYPEPTIDASE"/>
    <property type="match status" value="1"/>
</dbReference>
<dbReference type="PANTHER" id="PTHR11802:SF3">
    <property type="entry name" value="RETINOID-INDUCIBLE SERINE CARBOXYPEPTIDASE"/>
    <property type="match status" value="1"/>
</dbReference>
<evidence type="ECO:0000256" key="4">
    <source>
        <dbReference type="ARBA" id="ARBA00022645"/>
    </source>
</evidence>
<comment type="caution">
    <text evidence="11">The sequence shown here is derived from an EMBL/GenBank/DDBJ whole genome shotgun (WGS) entry which is preliminary data.</text>
</comment>
<name>A0A232FA17_9HYME</name>
<comment type="similarity">
    <text evidence="2 10">Belongs to the peptidase S10 family.</text>
</comment>
<evidence type="ECO:0000256" key="8">
    <source>
        <dbReference type="ARBA" id="ARBA00023180"/>
    </source>
</evidence>
<keyword evidence="7 10" id="KW-0378">Hydrolase</keyword>
<evidence type="ECO:0000313" key="12">
    <source>
        <dbReference type="Proteomes" id="UP000215335"/>
    </source>
</evidence>
<dbReference type="GO" id="GO:0006508">
    <property type="term" value="P:proteolysis"/>
    <property type="evidence" value="ECO:0007669"/>
    <property type="project" value="UniProtKB-KW"/>
</dbReference>